<organism evidence="1 2">
    <name type="scientific">Paenibacillus odorifer</name>
    <dbReference type="NCBI Taxonomy" id="189426"/>
    <lineage>
        <taxon>Bacteria</taxon>
        <taxon>Bacillati</taxon>
        <taxon>Bacillota</taxon>
        <taxon>Bacilli</taxon>
        <taxon>Bacillales</taxon>
        <taxon>Paenibacillaceae</taxon>
        <taxon>Paenibacillus</taxon>
    </lineage>
</organism>
<sequence>MRNFRFAGTLRKYAESYKLIREAGGTRDDAGDWIAQEPETILLRGSVQPINTRLLAVEGGNYTESDRRLFTVYKHKSDELILHAGIKYRVVELTERNYSDVNQYVLRRVVAHAAG</sequence>
<dbReference type="EMBL" id="MKQP01000018">
    <property type="protein sequence ID" value="OMD32221.1"/>
    <property type="molecule type" value="Genomic_DNA"/>
</dbReference>
<gene>
    <name evidence="1" type="ORF">BJP51_16730</name>
</gene>
<evidence type="ECO:0000313" key="2">
    <source>
        <dbReference type="Proteomes" id="UP000187465"/>
    </source>
</evidence>
<name>A0A1R0XBB7_9BACL</name>
<proteinExistence type="predicted"/>
<comment type="caution">
    <text evidence="1">The sequence shown here is derived from an EMBL/GenBank/DDBJ whole genome shotgun (WGS) entry which is preliminary data.</text>
</comment>
<dbReference type="RefSeq" id="WP_036681186.1">
    <property type="nucleotide sequence ID" value="NZ_MKQL01000001.1"/>
</dbReference>
<protein>
    <recommendedName>
        <fullName evidence="3">Phage head-tail adapter protein</fullName>
    </recommendedName>
</protein>
<dbReference type="Proteomes" id="UP000187465">
    <property type="component" value="Unassembled WGS sequence"/>
</dbReference>
<accession>A0A1R0XBB7</accession>
<evidence type="ECO:0000313" key="1">
    <source>
        <dbReference type="EMBL" id="OMD32221.1"/>
    </source>
</evidence>
<dbReference type="AlphaFoldDB" id="A0A1R0XBB7"/>
<evidence type="ECO:0008006" key="3">
    <source>
        <dbReference type="Google" id="ProtNLM"/>
    </source>
</evidence>
<reference evidence="1 2" key="1">
    <citation type="submission" date="2016-10" db="EMBL/GenBank/DDBJ databases">
        <title>Paenibacillus species isolates.</title>
        <authorList>
            <person name="Beno S.M."/>
        </authorList>
    </citation>
    <scope>NUCLEOTIDE SEQUENCE [LARGE SCALE GENOMIC DNA]</scope>
    <source>
        <strain evidence="1 2">FSL H7-0604</strain>
    </source>
</reference>